<dbReference type="Proteomes" id="UP001420932">
    <property type="component" value="Unassembled WGS sequence"/>
</dbReference>
<proteinExistence type="predicted"/>
<organism evidence="1 2">
    <name type="scientific">Stephania yunnanensis</name>
    <dbReference type="NCBI Taxonomy" id="152371"/>
    <lineage>
        <taxon>Eukaryota</taxon>
        <taxon>Viridiplantae</taxon>
        <taxon>Streptophyta</taxon>
        <taxon>Embryophyta</taxon>
        <taxon>Tracheophyta</taxon>
        <taxon>Spermatophyta</taxon>
        <taxon>Magnoliopsida</taxon>
        <taxon>Ranunculales</taxon>
        <taxon>Menispermaceae</taxon>
        <taxon>Menispermoideae</taxon>
        <taxon>Cissampelideae</taxon>
        <taxon>Stephania</taxon>
    </lineage>
</organism>
<evidence type="ECO:0000313" key="2">
    <source>
        <dbReference type="Proteomes" id="UP001420932"/>
    </source>
</evidence>
<gene>
    <name evidence="1" type="ORF">Syun_020978</name>
</gene>
<name>A0AAP0IG62_9MAGN</name>
<evidence type="ECO:0000313" key="1">
    <source>
        <dbReference type="EMBL" id="KAK9114181.1"/>
    </source>
</evidence>
<reference evidence="1 2" key="1">
    <citation type="submission" date="2024-01" db="EMBL/GenBank/DDBJ databases">
        <title>Genome assemblies of Stephania.</title>
        <authorList>
            <person name="Yang L."/>
        </authorList>
    </citation>
    <scope>NUCLEOTIDE SEQUENCE [LARGE SCALE GENOMIC DNA]</scope>
    <source>
        <strain evidence="1">YNDBR</strain>
        <tissue evidence="1">Leaf</tissue>
    </source>
</reference>
<dbReference type="AlphaFoldDB" id="A0AAP0IG62"/>
<dbReference type="EMBL" id="JBBNAF010000009">
    <property type="protein sequence ID" value="KAK9114181.1"/>
    <property type="molecule type" value="Genomic_DNA"/>
</dbReference>
<sequence>MRATMHIFHDSPSEEKLVFGRPPKLRLTSSQQHRMGFNIFSLMSTSLWMFI</sequence>
<keyword evidence="2" id="KW-1185">Reference proteome</keyword>
<protein>
    <submittedName>
        <fullName evidence="1">Uncharacterized protein</fullName>
    </submittedName>
</protein>
<comment type="caution">
    <text evidence="1">The sequence shown here is derived from an EMBL/GenBank/DDBJ whole genome shotgun (WGS) entry which is preliminary data.</text>
</comment>
<accession>A0AAP0IG62</accession>